<evidence type="ECO:0000256" key="7">
    <source>
        <dbReference type="SAM" id="MobiDB-lite"/>
    </source>
</evidence>
<proteinExistence type="predicted"/>
<name>A0A6A5BNI4_NAEFO</name>
<accession>A0A6A5BNI4</accession>
<dbReference type="OrthoDB" id="442352at2759"/>
<feature type="transmembrane region" description="Helical" evidence="8">
    <location>
        <begin position="365"/>
        <end position="398"/>
    </location>
</feature>
<keyword evidence="3 8" id="KW-0812">Transmembrane</keyword>
<dbReference type="Proteomes" id="UP000444721">
    <property type="component" value="Unassembled WGS sequence"/>
</dbReference>
<evidence type="ECO:0000256" key="8">
    <source>
        <dbReference type="SAM" id="Phobius"/>
    </source>
</evidence>
<feature type="transmembrane region" description="Helical" evidence="8">
    <location>
        <begin position="1031"/>
        <end position="1051"/>
    </location>
</feature>
<dbReference type="RefSeq" id="XP_044561239.1">
    <property type="nucleotide sequence ID" value="XM_044707838.1"/>
</dbReference>
<feature type="transmembrane region" description="Helical" evidence="8">
    <location>
        <begin position="992"/>
        <end position="1019"/>
    </location>
</feature>
<dbReference type="GO" id="GO:0055085">
    <property type="term" value="P:transmembrane transport"/>
    <property type="evidence" value="ECO:0007669"/>
    <property type="project" value="InterPro"/>
</dbReference>
<dbReference type="AlphaFoldDB" id="A0A6A5BNI4"/>
<sequence>MAINTNVVSSSEVIFKSPSSSFFRKPVLILVLLFILFVHHQTLLAASNYRFLAEFKTKSTSFQYINETFVTNITTSSTFGYSVCNYANENGVFSWQILMANPLPTYNVNTTDHIMWLRYFRFIHNNLQTIYGNQLFLSSIDNITQALNTHKLTTGVNGLQVDPSKMMYSLGGSTSGKISNGTLYFDIPELFASQYSLQMFTIQLNTTYLYDNSSGYIPSSMNDMIPVNMSLLKGSNPSYGLPLLSYLANYIKVINVSNTTLLNYCGSTSPVVAFAWNSWKFWFTLVVILLMLTALTLSLFRPYYCVLFALVVLYLSGVLNFSQATSGFSNEGLISETLLFVIVYPIGKNTLTKKFINFMFGSPKYGYWLCILRICIVCSIMSAFINDTPIVITMIPLIKNWARENNIPPSKFLMPMNIITIAGGLTTLIGTSTNVIGNGLYVSYGYPALTFYEFFYLGGMLVVVTTIYLTTLGLWLLPSKKGGLFRFARERGEQFLCKLELKSNSSLLGKTKKKALESLEFKNLDIIQIIRKKKIITPNPTTTTTTTEENKSSEATISPQSIHQEPATPTAIVIEDEYENIVPVPDDFMLILGDQLIFKGPPNIILQLHSTMGIEEQENIIQTMLGTDTIAEALKDRVGVLEHNTTTGEKETAHASSSVELPTISESPQEEIIQEVEPSAENPPALLEDKMDEALPSLIYAPIPKATLIQKIEEHGLNVERKSSVENAINEQVEETKQQQQQEIKNEENKTTEENKPEESSITKEEPKKESTKKEKSKKEDKEEQKHIDENQTEFFEVVVSSSNPCLGQKYNSFKQMYGVAILAIRHREWIDTKTDTSDLEKLHVNTGDTLLLLGKSSFYDKYREARDFYVISRCNVETREEVTQFKIKIPFTGKKINLWWWEHLIFPIFFAMIGCAIAGYPLVECTFVAFIVIVAIGLISPNQAVECIEWPIIVLIGASLGVGIAITSSGIGEGLNALLQLMQVPSWLLPAFIVFITILVTSVITNNAAVSVCLPLAISVAQANSLNPRCFAIAVIMAASTTFILPIGYQCNLLIMGPGGYSTWDFIKCGFPITVIYFLLESILIPLIWGLYTPNF</sequence>
<feature type="transmembrane region" description="Helical" evidence="8">
    <location>
        <begin position="279"/>
        <end position="297"/>
    </location>
</feature>
<comment type="caution">
    <text evidence="10">The sequence shown here is derived from an EMBL/GenBank/DDBJ whole genome shotgun (WGS) entry which is preliminary data.</text>
</comment>
<evidence type="ECO:0000259" key="9">
    <source>
        <dbReference type="Pfam" id="PF03600"/>
    </source>
</evidence>
<evidence type="ECO:0000256" key="3">
    <source>
        <dbReference type="ARBA" id="ARBA00022692"/>
    </source>
</evidence>
<feature type="region of interest" description="Disordered" evidence="7">
    <location>
        <begin position="644"/>
        <end position="677"/>
    </location>
</feature>
<evidence type="ECO:0000256" key="6">
    <source>
        <dbReference type="ARBA" id="ARBA00023136"/>
    </source>
</evidence>
<evidence type="ECO:0000313" key="11">
    <source>
        <dbReference type="Proteomes" id="UP000444721"/>
    </source>
</evidence>
<feature type="compositionally biased region" description="Polar residues" evidence="7">
    <location>
        <begin position="553"/>
        <end position="563"/>
    </location>
</feature>
<keyword evidence="5 8" id="KW-1133">Transmembrane helix</keyword>
<feature type="transmembrane region" description="Helical" evidence="8">
    <location>
        <begin position="454"/>
        <end position="477"/>
    </location>
</feature>
<dbReference type="InterPro" id="IPR051679">
    <property type="entry name" value="DASS-Related_Transporters"/>
</dbReference>
<evidence type="ECO:0000256" key="5">
    <source>
        <dbReference type="ARBA" id="ARBA00022989"/>
    </source>
</evidence>
<feature type="region of interest" description="Disordered" evidence="7">
    <location>
        <begin position="540"/>
        <end position="564"/>
    </location>
</feature>
<dbReference type="OMA" id="MSAFIND"/>
<dbReference type="EMBL" id="VFQX01000037">
    <property type="protein sequence ID" value="KAF0976526.1"/>
    <property type="molecule type" value="Genomic_DNA"/>
</dbReference>
<dbReference type="GO" id="GO:0006813">
    <property type="term" value="P:potassium ion transport"/>
    <property type="evidence" value="ECO:0007669"/>
    <property type="project" value="InterPro"/>
</dbReference>
<dbReference type="InterPro" id="IPR004680">
    <property type="entry name" value="Cit_transptr-like_dom"/>
</dbReference>
<keyword evidence="6 8" id="KW-0472">Membrane</keyword>
<feature type="domain" description="Citrate transporter-like" evidence="9">
    <location>
        <begin position="306"/>
        <end position="981"/>
    </location>
</feature>
<keyword evidence="2" id="KW-0813">Transport</keyword>
<dbReference type="PANTHER" id="PTHR43652:SF2">
    <property type="entry name" value="BASIC AMINO ACID ANTIPORTER YFCC-RELATED"/>
    <property type="match status" value="1"/>
</dbReference>
<feature type="transmembrane region" description="Helical" evidence="8">
    <location>
        <begin position="1071"/>
        <end position="1093"/>
    </location>
</feature>
<dbReference type="GeneID" id="68111643"/>
<dbReference type="InterPro" id="IPR036721">
    <property type="entry name" value="RCK_C_sf"/>
</dbReference>
<organism evidence="10 11">
    <name type="scientific">Naegleria fowleri</name>
    <name type="common">Brain eating amoeba</name>
    <dbReference type="NCBI Taxonomy" id="5763"/>
    <lineage>
        <taxon>Eukaryota</taxon>
        <taxon>Discoba</taxon>
        <taxon>Heterolobosea</taxon>
        <taxon>Tetramitia</taxon>
        <taxon>Eutetramitia</taxon>
        <taxon>Vahlkampfiidae</taxon>
        <taxon>Naegleria</taxon>
    </lineage>
</organism>
<evidence type="ECO:0000313" key="10">
    <source>
        <dbReference type="EMBL" id="KAF0976526.1"/>
    </source>
</evidence>
<gene>
    <name evidence="10" type="ORF">FDP41_004425</name>
</gene>
<keyword evidence="11" id="KW-1185">Reference proteome</keyword>
<dbReference type="GO" id="GO:0005886">
    <property type="term" value="C:plasma membrane"/>
    <property type="evidence" value="ECO:0007669"/>
    <property type="project" value="TreeGrafter"/>
</dbReference>
<protein>
    <recommendedName>
        <fullName evidence="9">Citrate transporter-like domain-containing protein</fullName>
    </recommendedName>
</protein>
<evidence type="ECO:0000256" key="2">
    <source>
        <dbReference type="ARBA" id="ARBA00022448"/>
    </source>
</evidence>
<feature type="region of interest" description="Disordered" evidence="7">
    <location>
        <begin position="732"/>
        <end position="789"/>
    </location>
</feature>
<evidence type="ECO:0000256" key="1">
    <source>
        <dbReference type="ARBA" id="ARBA00004141"/>
    </source>
</evidence>
<comment type="subcellular location">
    <subcellularLocation>
        <location evidence="1">Membrane</location>
        <topology evidence="1">Multi-pass membrane protein</topology>
    </subcellularLocation>
</comment>
<feature type="compositionally biased region" description="Basic and acidic residues" evidence="7">
    <location>
        <begin position="744"/>
        <end position="789"/>
    </location>
</feature>
<dbReference type="VEuPathDB" id="AmoebaDB:FDP41_004425"/>
<feature type="transmembrane region" description="Helical" evidence="8">
    <location>
        <begin position="953"/>
        <end position="972"/>
    </location>
</feature>
<dbReference type="Pfam" id="PF03600">
    <property type="entry name" value="CitMHS"/>
    <property type="match status" value="1"/>
</dbReference>
<keyword evidence="4" id="KW-0677">Repeat</keyword>
<dbReference type="PANTHER" id="PTHR43652">
    <property type="entry name" value="BASIC AMINO ACID ANTIPORTER YFCC-RELATED"/>
    <property type="match status" value="1"/>
</dbReference>
<feature type="transmembrane region" description="Helical" evidence="8">
    <location>
        <begin position="927"/>
        <end position="946"/>
    </location>
</feature>
<dbReference type="SUPFAM" id="SSF116726">
    <property type="entry name" value="TrkA C-terminal domain-like"/>
    <property type="match status" value="1"/>
</dbReference>
<reference evidence="10 11" key="1">
    <citation type="journal article" date="2019" name="Sci. Rep.">
        <title>Nanopore sequencing improves the draft genome of the human pathogenic amoeba Naegleria fowleri.</title>
        <authorList>
            <person name="Liechti N."/>
            <person name="Schurch N."/>
            <person name="Bruggmann R."/>
            <person name="Wittwer M."/>
        </authorList>
    </citation>
    <scope>NUCLEOTIDE SEQUENCE [LARGE SCALE GENOMIC DNA]</scope>
    <source>
        <strain evidence="10 11">ATCC 30894</strain>
    </source>
</reference>
<dbReference type="VEuPathDB" id="AmoebaDB:NfTy_083670"/>
<dbReference type="VEuPathDB" id="AmoebaDB:NF0032060"/>
<evidence type="ECO:0000256" key="4">
    <source>
        <dbReference type="ARBA" id="ARBA00022737"/>
    </source>
</evidence>
<feature type="transmembrane region" description="Helical" evidence="8">
    <location>
        <begin position="418"/>
        <end position="442"/>
    </location>
</feature>
<feature type="transmembrane region" description="Helical" evidence="8">
    <location>
        <begin position="304"/>
        <end position="322"/>
    </location>
</feature>